<feature type="compositionally biased region" description="Basic and acidic residues" evidence="2">
    <location>
        <begin position="1414"/>
        <end position="1425"/>
    </location>
</feature>
<dbReference type="GO" id="GO:0043565">
    <property type="term" value="F:sequence-specific DNA binding"/>
    <property type="evidence" value="ECO:0007669"/>
    <property type="project" value="InterPro"/>
</dbReference>
<feature type="compositionally biased region" description="Basic residues" evidence="2">
    <location>
        <begin position="768"/>
        <end position="778"/>
    </location>
</feature>
<dbReference type="EMBL" id="CP144090">
    <property type="protein sequence ID" value="WWD09499.1"/>
    <property type="molecule type" value="Genomic_DNA"/>
</dbReference>
<keyword evidence="5" id="KW-1185">Reference proteome</keyword>
<feature type="compositionally biased region" description="Pro residues" evidence="2">
    <location>
        <begin position="796"/>
        <end position="806"/>
    </location>
</feature>
<dbReference type="InterPro" id="IPR000679">
    <property type="entry name" value="Znf_GATA"/>
</dbReference>
<feature type="compositionally biased region" description="Low complexity" evidence="2">
    <location>
        <begin position="295"/>
        <end position="307"/>
    </location>
</feature>
<feature type="region of interest" description="Disordered" evidence="2">
    <location>
        <begin position="690"/>
        <end position="835"/>
    </location>
</feature>
<feature type="compositionally biased region" description="Pro residues" evidence="2">
    <location>
        <begin position="642"/>
        <end position="660"/>
    </location>
</feature>
<dbReference type="InterPro" id="IPR013088">
    <property type="entry name" value="Znf_NHR/GATA"/>
</dbReference>
<dbReference type="Gene3D" id="3.30.50.10">
    <property type="entry name" value="Erythroid Transcription Factor GATA-1, subunit A"/>
    <property type="match status" value="1"/>
</dbReference>
<feature type="compositionally biased region" description="Polar residues" evidence="2">
    <location>
        <begin position="1393"/>
        <end position="1403"/>
    </location>
</feature>
<keyword evidence="1" id="KW-0479">Metal-binding</keyword>
<dbReference type="GeneID" id="91106424"/>
<feature type="compositionally biased region" description="Basic and acidic residues" evidence="2">
    <location>
        <begin position="248"/>
        <end position="264"/>
    </location>
</feature>
<feature type="region of interest" description="Disordered" evidence="2">
    <location>
        <begin position="243"/>
        <end position="346"/>
    </location>
</feature>
<feature type="compositionally biased region" description="Acidic residues" evidence="2">
    <location>
        <begin position="30"/>
        <end position="70"/>
    </location>
</feature>
<gene>
    <name evidence="4" type="ORF">V865_007623</name>
</gene>
<feature type="compositionally biased region" description="Acidic residues" evidence="2">
    <location>
        <begin position="1245"/>
        <end position="1261"/>
    </location>
</feature>
<protein>
    <recommendedName>
        <fullName evidence="3">GATA-type domain-containing protein</fullName>
    </recommendedName>
</protein>
<dbReference type="SUPFAM" id="SSF101447">
    <property type="entry name" value="Formin homology 2 domain (FH2 domain)"/>
    <property type="match status" value="1"/>
</dbReference>
<reference evidence="4 5" key="1">
    <citation type="submission" date="2024-01" db="EMBL/GenBank/DDBJ databases">
        <title>Comparative genomics of Cryptococcus and Kwoniella reveals pathogenesis evolution and contrasting modes of karyotype evolution via chromosome fusion or intercentromeric recombination.</title>
        <authorList>
            <person name="Coelho M.A."/>
            <person name="David-Palma M."/>
            <person name="Shea T."/>
            <person name="Bowers K."/>
            <person name="McGinley-Smith S."/>
            <person name="Mohammad A.W."/>
            <person name="Gnirke A."/>
            <person name="Yurkov A.M."/>
            <person name="Nowrousian M."/>
            <person name="Sun S."/>
            <person name="Cuomo C.A."/>
            <person name="Heitman J."/>
        </authorList>
    </citation>
    <scope>NUCLEOTIDE SEQUENCE [LARGE SCALE GENOMIC DNA]</scope>
    <source>
        <strain evidence="4 5">PYCC6329</strain>
    </source>
</reference>
<feature type="compositionally biased region" description="Polar residues" evidence="2">
    <location>
        <begin position="1013"/>
        <end position="1030"/>
    </location>
</feature>
<dbReference type="PANTHER" id="PTHR48125">
    <property type="entry name" value="LP07818P1"/>
    <property type="match status" value="1"/>
</dbReference>
<dbReference type="Proteomes" id="UP001358614">
    <property type="component" value="Chromosome 2"/>
</dbReference>
<feature type="region of interest" description="Disordered" evidence="2">
    <location>
        <begin position="1226"/>
        <end position="1425"/>
    </location>
</feature>
<keyword evidence="1" id="KW-0862">Zinc</keyword>
<feature type="region of interest" description="Disordered" evidence="2">
    <location>
        <begin position="16"/>
        <end position="70"/>
    </location>
</feature>
<feature type="compositionally biased region" description="Basic and acidic residues" evidence="2">
    <location>
        <begin position="909"/>
        <end position="919"/>
    </location>
</feature>
<feature type="compositionally biased region" description="Pro residues" evidence="2">
    <location>
        <begin position="138"/>
        <end position="157"/>
    </location>
</feature>
<feature type="compositionally biased region" description="Low complexity" evidence="2">
    <location>
        <begin position="316"/>
        <end position="329"/>
    </location>
</feature>
<feature type="compositionally biased region" description="Low complexity" evidence="2">
    <location>
        <begin position="736"/>
        <end position="748"/>
    </location>
</feature>
<dbReference type="KEGG" id="ker:91106424"/>
<evidence type="ECO:0000313" key="5">
    <source>
        <dbReference type="Proteomes" id="UP001358614"/>
    </source>
</evidence>
<dbReference type="SUPFAM" id="SSF57716">
    <property type="entry name" value="Glucocorticoid receptor-like (DNA-binding domain)"/>
    <property type="match status" value="1"/>
</dbReference>
<feature type="compositionally biased region" description="Pro residues" evidence="2">
    <location>
        <begin position="818"/>
        <end position="830"/>
    </location>
</feature>
<evidence type="ECO:0000313" key="4">
    <source>
        <dbReference type="EMBL" id="WWD09499.1"/>
    </source>
</evidence>
<evidence type="ECO:0000256" key="1">
    <source>
        <dbReference type="PROSITE-ProRule" id="PRU00094"/>
    </source>
</evidence>
<evidence type="ECO:0000256" key="2">
    <source>
        <dbReference type="SAM" id="MobiDB-lite"/>
    </source>
</evidence>
<feature type="compositionally biased region" description="Polar residues" evidence="2">
    <location>
        <begin position="1292"/>
        <end position="1301"/>
    </location>
</feature>
<dbReference type="RefSeq" id="XP_066087466.1">
    <property type="nucleotide sequence ID" value="XM_066231369.1"/>
</dbReference>
<evidence type="ECO:0000259" key="3">
    <source>
        <dbReference type="PROSITE" id="PS50114"/>
    </source>
</evidence>
<accession>A0AAX4KTD5</accession>
<feature type="region of interest" description="Disordered" evidence="2">
    <location>
        <begin position="1152"/>
        <end position="1213"/>
    </location>
</feature>
<dbReference type="PANTHER" id="PTHR48125:SF10">
    <property type="entry name" value="OS12G0136300 PROTEIN"/>
    <property type="match status" value="1"/>
</dbReference>
<keyword evidence="1" id="KW-0863">Zinc-finger</keyword>
<feature type="compositionally biased region" description="Pro residues" evidence="2">
    <location>
        <begin position="696"/>
        <end position="714"/>
    </location>
</feature>
<proteinExistence type="predicted"/>
<sequence>MSVRALLRAHADFVPVDLPSQSQPQHVNEDGFEYDPNEPQPGEELEAGDGELEGGEEAEEVDQEIGGDEDVEVEAIEVEEAEGEDEEDTKEPLLSIADSLVLPYSLTQTRLHHLTSLFPHIFSHPPIPSHSKPRARPPPKGSFQFPTPPPPMQPLPHPEYHGPTITVESSTPGPAESSKSQEPNDPSSTSTSNPKSSRSARSKKTNDVEWPAHEIECISRCTLSVGPISFPETEIWIGRFVEPRATQPKKERAKPGERKKRELLAAEEGGIVKKPRPRKSGTEGHTPRPRLLAKSSTPTSSPASTPNIRPPPPARPSAYRPSPVASAQPARPPPVRPPVSAATRPTTASPQLIQLVNQAATRHAWLSTLIYKAAGSTANQVELERLGKAVARLSRGEPIEDLAPPVPTAQAAAGPGPLTAARAASSAATPATKPASATVPTAAPTTSSTPSTSTPSAPAPLSGSTSSTQSAPTIVQSTTSSEPPVPVTANSTSKAEDSDSDDEVDMTGRPQVGGGPLPPSLELGTANPPASPDSNTSVPLPKPSSQPSESNTSGSAVTPTIPASGMVVDPILSAPQTSTAAVIPTPEASNLHNPTIPAPRVSPTDIKAQTNQIPSTASTTTVRPPPVPPFAQPSPVARPVNATPPPPPPPPPKPTYPLPPPFLLVAFKEQATEKFLLPLGQRSFVSRVAGDYVTAPRPPTPEPGPEPEPQPISLPPSQISTEGPKLETTLSTGPLTDTPVSTDTPVVVNDIPSHSTVPGSLAVIGKPLRSRTRQSLGRHAKDPTISTPSELLKEPTPAPEPAPPTPQEIKLKPKPETGLPPLPGQIPPPGTVLLSTFIPSGSSRWEKVDWEKLKERLPFDNPIFWDKPPEPLVEVKKESVEDVTTTNLSTPVQSQPTRGLRHPRTNSDSTKKATQEKVKSVPDKLELLNLAVEDFKPSQGDLQPVTIRFMGITDEVWKKMKDIMEIAERYEIESMFRKEPGLLEGVDMDSITENDKSSDLGRKRSADPPGNQAPITPSNKSTSTSRGLSSKILSSLRPTYSSRKTSLFTNLLQRVPTRSFLTTRLPPPPPPELVEATSDKWAARPYPITTKPLYLPGGDDDDGEEQEYGREIEFSPPPANKKRKGAGGEEEKITFELPVSYELLDERLEQGLKRDLLNPRNKRGRKSMNKSATEGGEGEGKETKKKKKKRGTESGICEGCGKEGIKVWRRGPGGRGTLCNACGDLFVAKQLPPLKRPGAMKTLLGEEEDDNENGDGDEKEDDQQQKEDDQNQMNGEGPDHKEETTEKETDKQSQPQDGSVTENDKVADGFAIDDSMNVNTTSTSDVDPSLPVSSQPAAESPRTNDKKDNEPALSENQPEPEPDTTSFKEPGITSIPLSHEGAMGMGPDKAQEQESGTSTSGRTFENGVDTSVDDSEKKGGEDKMD</sequence>
<feature type="compositionally biased region" description="Polar residues" evidence="2">
    <location>
        <begin position="166"/>
        <end position="181"/>
    </location>
</feature>
<feature type="compositionally biased region" description="Polar residues" evidence="2">
    <location>
        <begin position="882"/>
        <end position="897"/>
    </location>
</feature>
<feature type="compositionally biased region" description="Basic and acidic residues" evidence="2">
    <location>
        <begin position="993"/>
        <end position="1006"/>
    </location>
</feature>
<dbReference type="GO" id="GO:0006355">
    <property type="term" value="P:regulation of DNA-templated transcription"/>
    <property type="evidence" value="ECO:0007669"/>
    <property type="project" value="InterPro"/>
</dbReference>
<feature type="compositionally biased region" description="Basic and acidic residues" evidence="2">
    <location>
        <begin position="1277"/>
        <end position="1291"/>
    </location>
</feature>
<feature type="compositionally biased region" description="Pro residues" evidence="2">
    <location>
        <begin position="623"/>
        <end position="632"/>
    </location>
</feature>
<feature type="region of interest" description="Disordered" evidence="2">
    <location>
        <begin position="1092"/>
        <end position="1132"/>
    </location>
</feature>
<feature type="compositionally biased region" description="Polar residues" evidence="2">
    <location>
        <begin position="469"/>
        <end position="493"/>
    </location>
</feature>
<feature type="region of interest" description="Disordered" evidence="2">
    <location>
        <begin position="878"/>
        <end position="919"/>
    </location>
</feature>
<feature type="region of interest" description="Disordered" evidence="2">
    <location>
        <begin position="399"/>
        <end position="660"/>
    </location>
</feature>
<feature type="compositionally biased region" description="Polar residues" evidence="2">
    <location>
        <begin position="1316"/>
        <end position="1337"/>
    </location>
</feature>
<organism evidence="4 5">
    <name type="scientific">Kwoniella europaea PYCC6329</name>
    <dbReference type="NCBI Taxonomy" id="1423913"/>
    <lineage>
        <taxon>Eukaryota</taxon>
        <taxon>Fungi</taxon>
        <taxon>Dikarya</taxon>
        <taxon>Basidiomycota</taxon>
        <taxon>Agaricomycotina</taxon>
        <taxon>Tremellomycetes</taxon>
        <taxon>Tremellales</taxon>
        <taxon>Cryptococcaceae</taxon>
        <taxon>Kwoniella</taxon>
    </lineage>
</organism>
<feature type="compositionally biased region" description="Polar residues" evidence="2">
    <location>
        <begin position="532"/>
        <end position="558"/>
    </location>
</feature>
<feature type="compositionally biased region" description="Low complexity" evidence="2">
    <location>
        <begin position="183"/>
        <end position="197"/>
    </location>
</feature>
<feature type="compositionally biased region" description="Low complexity" evidence="2">
    <location>
        <begin position="419"/>
        <end position="468"/>
    </location>
</feature>
<dbReference type="GO" id="GO:0008270">
    <property type="term" value="F:zinc ion binding"/>
    <property type="evidence" value="ECO:0007669"/>
    <property type="project" value="UniProtKB-KW"/>
</dbReference>
<name>A0AAX4KTD5_9TREE</name>
<feature type="region of interest" description="Disordered" evidence="2">
    <location>
        <begin position="125"/>
        <end position="207"/>
    </location>
</feature>
<dbReference type="PROSITE" id="PS50114">
    <property type="entry name" value="GATA_ZN_FINGER_2"/>
    <property type="match status" value="1"/>
</dbReference>
<feature type="domain" description="GATA-type" evidence="3">
    <location>
        <begin position="1191"/>
        <end position="1223"/>
    </location>
</feature>
<dbReference type="SMART" id="SM00401">
    <property type="entry name" value="ZnF_GATA"/>
    <property type="match status" value="1"/>
</dbReference>
<feature type="region of interest" description="Disordered" evidence="2">
    <location>
        <begin position="986"/>
        <end position="1030"/>
    </location>
</feature>